<reference evidence="1" key="2">
    <citation type="submission" date="2020-09" db="EMBL/GenBank/DDBJ databases">
        <authorList>
            <person name="Sun Q."/>
            <person name="Zhou Y."/>
        </authorList>
    </citation>
    <scope>NUCLEOTIDE SEQUENCE</scope>
    <source>
        <strain evidence="1">CGMCC 1.12919</strain>
    </source>
</reference>
<dbReference type="EMBL" id="BMGG01000009">
    <property type="protein sequence ID" value="GGC83665.1"/>
    <property type="molecule type" value="Genomic_DNA"/>
</dbReference>
<dbReference type="Proteomes" id="UP000637002">
    <property type="component" value="Unassembled WGS sequence"/>
</dbReference>
<name>A0A916XLF2_9HYPH</name>
<protein>
    <recommendedName>
        <fullName evidence="3">DUF2948 domain-containing protein</fullName>
    </recommendedName>
</protein>
<evidence type="ECO:0000313" key="1">
    <source>
        <dbReference type="EMBL" id="GGC83665.1"/>
    </source>
</evidence>
<dbReference type="InterPro" id="IPR021335">
    <property type="entry name" value="DUF2948"/>
</dbReference>
<evidence type="ECO:0008006" key="3">
    <source>
        <dbReference type="Google" id="ProtNLM"/>
    </source>
</evidence>
<accession>A0A916XLF2</accession>
<dbReference type="Pfam" id="PF11164">
    <property type="entry name" value="DUF2948"/>
    <property type="match status" value="1"/>
</dbReference>
<reference evidence="1" key="1">
    <citation type="journal article" date="2014" name="Int. J. Syst. Evol. Microbiol.">
        <title>Complete genome sequence of Corynebacterium casei LMG S-19264T (=DSM 44701T), isolated from a smear-ripened cheese.</title>
        <authorList>
            <consortium name="US DOE Joint Genome Institute (JGI-PGF)"/>
            <person name="Walter F."/>
            <person name="Albersmeier A."/>
            <person name="Kalinowski J."/>
            <person name="Ruckert C."/>
        </authorList>
    </citation>
    <scope>NUCLEOTIDE SEQUENCE</scope>
    <source>
        <strain evidence="1">CGMCC 1.12919</strain>
    </source>
</reference>
<sequence>MTAELLTLLALDADDLSVLSAHLQDAVLRPQDISWRKTERQLVLVLRRFDWSAPADQPRRRLTGLHFDRVQRVVHQGIGAGRDVLCALALTFEATDAPSGAILITFAGGGALRVEVECIEAQLRDLGPAWEAASRPSHSIDEA</sequence>
<evidence type="ECO:0000313" key="2">
    <source>
        <dbReference type="Proteomes" id="UP000637002"/>
    </source>
</evidence>
<dbReference type="AlphaFoldDB" id="A0A916XLF2"/>
<keyword evidence="2" id="KW-1185">Reference proteome</keyword>
<gene>
    <name evidence="1" type="ORF">GCM10010994_46930</name>
</gene>
<comment type="caution">
    <text evidence="1">The sequence shown here is derived from an EMBL/GenBank/DDBJ whole genome shotgun (WGS) entry which is preliminary data.</text>
</comment>
<dbReference type="RefSeq" id="WP_188611609.1">
    <property type="nucleotide sequence ID" value="NZ_BMGG01000009.1"/>
</dbReference>
<proteinExistence type="predicted"/>
<organism evidence="1 2">
    <name type="scientific">Chelatococcus reniformis</name>
    <dbReference type="NCBI Taxonomy" id="1494448"/>
    <lineage>
        <taxon>Bacteria</taxon>
        <taxon>Pseudomonadati</taxon>
        <taxon>Pseudomonadota</taxon>
        <taxon>Alphaproteobacteria</taxon>
        <taxon>Hyphomicrobiales</taxon>
        <taxon>Chelatococcaceae</taxon>
        <taxon>Chelatococcus</taxon>
    </lineage>
</organism>